<reference evidence="11" key="1">
    <citation type="submission" date="2021-07" db="EMBL/GenBank/DDBJ databases">
        <authorList>
            <person name="Catto M.A."/>
            <person name="Jacobson A."/>
            <person name="Kennedy G."/>
            <person name="Labadie P."/>
            <person name="Hunt B.G."/>
            <person name="Srinivasan R."/>
        </authorList>
    </citation>
    <scope>NUCLEOTIDE SEQUENCE</scope>
    <source>
        <strain evidence="11">PL_HMW_Pooled</strain>
        <tissue evidence="11">Head</tissue>
    </source>
</reference>
<dbReference type="InterPro" id="IPR003034">
    <property type="entry name" value="SAP_dom"/>
</dbReference>
<dbReference type="GO" id="GO:0008270">
    <property type="term" value="F:zinc ion binding"/>
    <property type="evidence" value="ECO:0007669"/>
    <property type="project" value="UniProtKB-KW"/>
</dbReference>
<dbReference type="Proteomes" id="UP001219518">
    <property type="component" value="Unassembled WGS sequence"/>
</dbReference>
<keyword evidence="5 8" id="KW-0378">Hydrolase</keyword>
<evidence type="ECO:0000259" key="9">
    <source>
        <dbReference type="PROSITE" id="PS50235"/>
    </source>
</evidence>
<dbReference type="Pfam" id="PF00443">
    <property type="entry name" value="UCH"/>
    <property type="match status" value="1"/>
</dbReference>
<accession>A0AAE1GV10</accession>
<keyword evidence="6 8" id="KW-0788">Thiol protease</keyword>
<comment type="catalytic activity">
    <reaction evidence="1 8">
        <text>Thiol-dependent hydrolysis of ester, thioester, amide, peptide and isopeptide bonds formed by the C-terminal Gly of ubiquitin (a 76-residue protein attached to proteins as an intracellular targeting signal).</text>
        <dbReference type="EC" id="3.4.19.12"/>
    </reaction>
</comment>
<dbReference type="SUPFAM" id="SSF54001">
    <property type="entry name" value="Cysteine proteinases"/>
    <property type="match status" value="1"/>
</dbReference>
<evidence type="ECO:0000256" key="5">
    <source>
        <dbReference type="ARBA" id="ARBA00022801"/>
    </source>
</evidence>
<evidence type="ECO:0000256" key="6">
    <source>
        <dbReference type="ARBA" id="ARBA00022807"/>
    </source>
</evidence>
<dbReference type="PANTHER" id="PTHR21646:SF24">
    <property type="entry name" value="UBIQUITIN CARBOXYL-TERMINAL HYDROLASE"/>
    <property type="match status" value="1"/>
</dbReference>
<evidence type="ECO:0000256" key="2">
    <source>
        <dbReference type="ARBA" id="ARBA00009085"/>
    </source>
</evidence>
<keyword evidence="12" id="KW-1185">Reference proteome</keyword>
<evidence type="ECO:0000313" key="11">
    <source>
        <dbReference type="EMBL" id="KAK3909669.1"/>
    </source>
</evidence>
<dbReference type="GO" id="GO:0006508">
    <property type="term" value="P:proteolysis"/>
    <property type="evidence" value="ECO:0007669"/>
    <property type="project" value="UniProtKB-KW"/>
</dbReference>
<dbReference type="GO" id="GO:0004843">
    <property type="term" value="F:cysteine-type deubiquitinase activity"/>
    <property type="evidence" value="ECO:0007669"/>
    <property type="project" value="UniProtKB-UniRule"/>
</dbReference>
<dbReference type="PROSITE" id="PS50235">
    <property type="entry name" value="USP_3"/>
    <property type="match status" value="1"/>
</dbReference>
<proteinExistence type="inferred from homology"/>
<keyword evidence="3 8" id="KW-0645">Protease</keyword>
<dbReference type="InterPro" id="IPR028889">
    <property type="entry name" value="USP"/>
</dbReference>
<dbReference type="Pfam" id="PF02037">
    <property type="entry name" value="SAP"/>
    <property type="match status" value="1"/>
</dbReference>
<dbReference type="InterPro" id="IPR001394">
    <property type="entry name" value="Peptidase_C19_UCH"/>
</dbReference>
<dbReference type="EMBL" id="JAHWGI010000107">
    <property type="protein sequence ID" value="KAK3909669.1"/>
    <property type="molecule type" value="Genomic_DNA"/>
</dbReference>
<feature type="domain" description="USP" evidence="9">
    <location>
        <begin position="17"/>
        <end position="324"/>
    </location>
</feature>
<keyword evidence="7" id="KW-0863">Zinc-finger</keyword>
<evidence type="ECO:0000256" key="8">
    <source>
        <dbReference type="RuleBase" id="RU366025"/>
    </source>
</evidence>
<dbReference type="InterPro" id="IPR007527">
    <property type="entry name" value="Znf_SWIM"/>
</dbReference>
<keyword evidence="7" id="KW-0862">Zinc</keyword>
<evidence type="ECO:0000256" key="1">
    <source>
        <dbReference type="ARBA" id="ARBA00000707"/>
    </source>
</evidence>
<dbReference type="GO" id="GO:0016579">
    <property type="term" value="P:protein deubiquitination"/>
    <property type="evidence" value="ECO:0007669"/>
    <property type="project" value="InterPro"/>
</dbReference>
<dbReference type="InterPro" id="IPR018200">
    <property type="entry name" value="USP_CS"/>
</dbReference>
<evidence type="ECO:0000259" key="10">
    <source>
        <dbReference type="PROSITE" id="PS50966"/>
    </source>
</evidence>
<keyword evidence="7" id="KW-0479">Metal-binding</keyword>
<dbReference type="InterPro" id="IPR038765">
    <property type="entry name" value="Papain-like_cys_pep_sf"/>
</dbReference>
<evidence type="ECO:0000256" key="4">
    <source>
        <dbReference type="ARBA" id="ARBA00022786"/>
    </source>
</evidence>
<dbReference type="PROSITE" id="PS00973">
    <property type="entry name" value="USP_2"/>
    <property type="match status" value="1"/>
</dbReference>
<evidence type="ECO:0000256" key="7">
    <source>
        <dbReference type="PROSITE-ProRule" id="PRU00325"/>
    </source>
</evidence>
<dbReference type="InterPro" id="IPR050185">
    <property type="entry name" value="Ub_carboxyl-term_hydrolase"/>
</dbReference>
<gene>
    <name evidence="11" type="ORF">KUF71_004025</name>
</gene>
<organism evidence="11 12">
    <name type="scientific">Frankliniella fusca</name>
    <dbReference type="NCBI Taxonomy" id="407009"/>
    <lineage>
        <taxon>Eukaryota</taxon>
        <taxon>Metazoa</taxon>
        <taxon>Ecdysozoa</taxon>
        <taxon>Arthropoda</taxon>
        <taxon>Hexapoda</taxon>
        <taxon>Insecta</taxon>
        <taxon>Pterygota</taxon>
        <taxon>Neoptera</taxon>
        <taxon>Paraneoptera</taxon>
        <taxon>Thysanoptera</taxon>
        <taxon>Terebrantia</taxon>
        <taxon>Thripoidea</taxon>
        <taxon>Thripidae</taxon>
        <taxon>Frankliniella</taxon>
    </lineage>
</organism>
<evidence type="ECO:0000313" key="12">
    <source>
        <dbReference type="Proteomes" id="UP001219518"/>
    </source>
</evidence>
<sequence>MAFDLQYVFSQSGCVPKGLLNLGNSCYVNCVIQCLKGIQELVPSLTGEDCGPVSSALLKVLKCLDTEGEAEDISYFLDMVAKYWENYEKQAEMDAEEFFTFLLTTLHEELRTATSVMELAGDDLVDNIVKKWISHNTSVISNIFGIQIVTLLMCPKCSYSSGQYDDINNHLSVELPLFNRTPTLEECLLAFSQEQDQGEAVCRNCLGVGMKHRLLLGRLPTVLVIHLKRFKVHYNGTLKKVCNYVSIPAHLELAPHTVQLLQSNTSYSLFAVTNHHGKFIRNGHYTSICRRGDRWYRFDDSRVVSVTSRNLGSDSSYLVWYHLNKEVEGDLPLDNNLITDRPDSHAMTLTCESHHGSRDFLNNSDEGEVDMFTAYNDEEGDCGTSSKEYVPLPDETDDKLDDIFAMSEEDCETVDPHHAATALSKLTIQHTTQSADASSLIHPSQHQCNHPLYDLDVMDPQLSEDEVPGAKINPDELDKCNKKELVRWLQCRRLPTGGNKPQLRDRIMHHIKNNKETKIYQGIDDGKWYELKRKKLMEIAHKANQKALPMMPVGNKVYQPFPSVHIPNNFSSAQARDYLDLIPDIRFSYEGGVQCAVADENEEEIVDFSQPSQEERKNIFVHGTLKRANNFIDSGRVLGISDCIRNEHYFVKADVGASFMDVVYKISIMISKRSGNVCFAECSCKARALGRCCHIMAVLLLIGRHVESQGHEGKCIFLHHIYSISIFNVGDTKQRT</sequence>
<dbReference type="EC" id="3.4.19.12" evidence="8"/>
<name>A0AAE1GV10_9NEOP</name>
<protein>
    <recommendedName>
        <fullName evidence="8">Ubiquitin carboxyl-terminal hydrolase</fullName>
        <ecNumber evidence="8">3.4.19.12</ecNumber>
    </recommendedName>
</protein>
<dbReference type="AlphaFoldDB" id="A0AAE1GV10"/>
<dbReference type="PANTHER" id="PTHR21646">
    <property type="entry name" value="UBIQUITIN CARBOXYL-TERMINAL HYDROLASE"/>
    <property type="match status" value="1"/>
</dbReference>
<dbReference type="Gene3D" id="3.90.70.10">
    <property type="entry name" value="Cysteine proteinases"/>
    <property type="match status" value="1"/>
</dbReference>
<comment type="similarity">
    <text evidence="2 8">Belongs to the peptidase C19 family.</text>
</comment>
<keyword evidence="4 8" id="KW-0833">Ubl conjugation pathway</keyword>
<evidence type="ECO:0000256" key="3">
    <source>
        <dbReference type="ARBA" id="ARBA00022670"/>
    </source>
</evidence>
<dbReference type="PROSITE" id="PS00972">
    <property type="entry name" value="USP_1"/>
    <property type="match status" value="1"/>
</dbReference>
<comment type="caution">
    <text evidence="11">The sequence shown here is derived from an EMBL/GenBank/DDBJ whole genome shotgun (WGS) entry which is preliminary data.</text>
</comment>
<reference evidence="11" key="2">
    <citation type="journal article" date="2023" name="BMC Genomics">
        <title>Pest status, molecular evolution, and epigenetic factors derived from the genome assembly of Frankliniella fusca, a thysanopteran phytovirus vector.</title>
        <authorList>
            <person name="Catto M.A."/>
            <person name="Labadie P.E."/>
            <person name="Jacobson A.L."/>
            <person name="Kennedy G.G."/>
            <person name="Srinivasan R."/>
            <person name="Hunt B.G."/>
        </authorList>
    </citation>
    <scope>NUCLEOTIDE SEQUENCE</scope>
    <source>
        <strain evidence="11">PL_HMW_Pooled</strain>
    </source>
</reference>
<feature type="domain" description="SWIM-type" evidence="10">
    <location>
        <begin position="664"/>
        <end position="703"/>
    </location>
</feature>
<dbReference type="CDD" id="cd02257">
    <property type="entry name" value="Peptidase_C19"/>
    <property type="match status" value="1"/>
</dbReference>
<dbReference type="PROSITE" id="PS50966">
    <property type="entry name" value="ZF_SWIM"/>
    <property type="match status" value="1"/>
</dbReference>